<dbReference type="InterPro" id="IPR007657">
    <property type="entry name" value="Glycosyltransferase_61"/>
</dbReference>
<feature type="domain" description="Glycosyltransferase 61 catalytic" evidence="4">
    <location>
        <begin position="275"/>
        <end position="333"/>
    </location>
</feature>
<keyword evidence="6" id="KW-1185">Reference proteome</keyword>
<protein>
    <recommendedName>
        <fullName evidence="4">Glycosyltransferase 61 catalytic domain-containing protein</fullName>
    </recommendedName>
</protein>
<dbReference type="OrthoDB" id="529273at2759"/>
<comment type="caution">
    <text evidence="5">The sequence shown here is derived from an EMBL/GenBank/DDBJ whole genome shotgun (WGS) entry which is preliminary data.</text>
</comment>
<dbReference type="InterPro" id="IPR049625">
    <property type="entry name" value="Glyco_transf_61_cat"/>
</dbReference>
<evidence type="ECO:0000256" key="2">
    <source>
        <dbReference type="ARBA" id="ARBA00022679"/>
    </source>
</evidence>
<dbReference type="AlphaFoldDB" id="A0A9W7L8Q6"/>
<keyword evidence="2" id="KW-0808">Transferase</keyword>
<organism evidence="5 6">
    <name type="scientific">Triparma columacea</name>
    <dbReference type="NCBI Taxonomy" id="722753"/>
    <lineage>
        <taxon>Eukaryota</taxon>
        <taxon>Sar</taxon>
        <taxon>Stramenopiles</taxon>
        <taxon>Ochrophyta</taxon>
        <taxon>Bolidophyceae</taxon>
        <taxon>Parmales</taxon>
        <taxon>Triparmaceae</taxon>
        <taxon>Triparma</taxon>
    </lineage>
</organism>
<evidence type="ECO:0000313" key="6">
    <source>
        <dbReference type="Proteomes" id="UP001165065"/>
    </source>
</evidence>
<evidence type="ECO:0000313" key="5">
    <source>
        <dbReference type="EMBL" id="GMI38260.1"/>
    </source>
</evidence>
<dbReference type="Proteomes" id="UP001165065">
    <property type="component" value="Unassembled WGS sequence"/>
</dbReference>
<evidence type="ECO:0000256" key="1">
    <source>
        <dbReference type="ARBA" id="ARBA00022676"/>
    </source>
</evidence>
<dbReference type="Pfam" id="PF04577">
    <property type="entry name" value="Glyco_transf_61"/>
    <property type="match status" value="1"/>
</dbReference>
<dbReference type="GO" id="GO:0016757">
    <property type="term" value="F:glycosyltransferase activity"/>
    <property type="evidence" value="ECO:0007669"/>
    <property type="project" value="UniProtKB-KW"/>
</dbReference>
<sequence length="407" mass="45116">MKEIWDGLASGRLHYFPFDDKRAPTPFHVNSLFPQSEKKQFTKTEEKLRECETTPVESFGSVVSLTASTVSTTVNAKDMPEGTTSTTRHLLIVRGRVADANPYHSLVMDPKLFCTYLYTAVLHPSTRVDLFIEDEFFPTNANTRDALEALLVPNGGAIYTPSEPPPDPALFHAIAKQRRAISSSDAMSDILIPNSHHNNFVSTFPLWASWGFEIGRVHDPRISGFADTIKANLGVKEWGSGDETGTVLVLDRETNRCLGGYRKLVQGGYEWGKHDIVIDALSKRGLPVRSIAFNSSLPTAAVVRAVAQAKVMIGVHGAGLTHAMWMRRGSTLIEVINRSPLYYGGGQQGTRGYHKADFANLARAFGIRYYYKDSKGIVAKNEGDFNYETGLVDVDEFAEQVERAFYD</sequence>
<keyword evidence="3" id="KW-0325">Glycoprotein</keyword>
<accession>A0A9W7L8Q6</accession>
<gene>
    <name evidence="5" type="ORF">TrCOL_g810</name>
</gene>
<dbReference type="EMBL" id="BRYA01001055">
    <property type="protein sequence ID" value="GMI38260.1"/>
    <property type="molecule type" value="Genomic_DNA"/>
</dbReference>
<reference evidence="6" key="1">
    <citation type="journal article" date="2023" name="Commun. Biol.">
        <title>Genome analysis of Parmales, the sister group of diatoms, reveals the evolutionary specialization of diatoms from phago-mixotrophs to photoautotrophs.</title>
        <authorList>
            <person name="Ban H."/>
            <person name="Sato S."/>
            <person name="Yoshikawa S."/>
            <person name="Yamada K."/>
            <person name="Nakamura Y."/>
            <person name="Ichinomiya M."/>
            <person name="Sato N."/>
            <person name="Blanc-Mathieu R."/>
            <person name="Endo H."/>
            <person name="Kuwata A."/>
            <person name="Ogata H."/>
        </authorList>
    </citation>
    <scope>NUCLEOTIDE SEQUENCE [LARGE SCALE GENOMIC DNA]</scope>
</reference>
<evidence type="ECO:0000259" key="4">
    <source>
        <dbReference type="Pfam" id="PF04577"/>
    </source>
</evidence>
<proteinExistence type="predicted"/>
<evidence type="ECO:0000256" key="3">
    <source>
        <dbReference type="ARBA" id="ARBA00023180"/>
    </source>
</evidence>
<dbReference type="PANTHER" id="PTHR20961">
    <property type="entry name" value="GLYCOSYLTRANSFERASE"/>
    <property type="match status" value="1"/>
</dbReference>
<keyword evidence="1" id="KW-0328">Glycosyltransferase</keyword>
<name>A0A9W7L8Q6_9STRA</name>
<dbReference type="PANTHER" id="PTHR20961:SF124">
    <property type="entry name" value="GLYCOSYLTRANSFERASE"/>
    <property type="match status" value="1"/>
</dbReference>